<dbReference type="GO" id="GO:0005524">
    <property type="term" value="F:ATP binding"/>
    <property type="evidence" value="ECO:0007669"/>
    <property type="project" value="UniProtKB-UniRule"/>
</dbReference>
<reference evidence="14" key="1">
    <citation type="submission" date="2011-07" db="EMBL/GenBank/DDBJ databases">
        <authorList>
            <consortium name="Caenorhabditis brenneri Sequencing and Analysis Consortium"/>
            <person name="Wilson R.K."/>
        </authorList>
    </citation>
    <scope>NUCLEOTIDE SEQUENCE [LARGE SCALE GENOMIC DNA]</scope>
    <source>
        <strain evidence="14">PB2801</strain>
    </source>
</reference>
<evidence type="ECO:0000256" key="3">
    <source>
        <dbReference type="ARBA" id="ARBA00022692"/>
    </source>
</evidence>
<evidence type="ECO:0000313" key="13">
    <source>
        <dbReference type="EMBL" id="EGT34381.1"/>
    </source>
</evidence>
<keyword evidence="6 10" id="KW-1133">Transmembrane helix</keyword>
<dbReference type="PROSITE" id="PS00109">
    <property type="entry name" value="PROTEIN_KINASE_TYR"/>
    <property type="match status" value="1"/>
</dbReference>
<dbReference type="GO" id="GO:0043235">
    <property type="term" value="C:receptor complex"/>
    <property type="evidence" value="ECO:0007669"/>
    <property type="project" value="TreeGrafter"/>
</dbReference>
<name>G0NN34_CAEBE</name>
<dbReference type="Gene3D" id="1.10.510.10">
    <property type="entry name" value="Transferase(Phosphotransferase) domain 1"/>
    <property type="match status" value="1"/>
</dbReference>
<dbReference type="GO" id="GO:0045138">
    <property type="term" value="P:nematode male tail tip morphogenesis"/>
    <property type="evidence" value="ECO:0007669"/>
    <property type="project" value="UniProtKB-ARBA"/>
</dbReference>
<dbReference type="GO" id="GO:0004714">
    <property type="term" value="F:transmembrane receptor protein tyrosine kinase activity"/>
    <property type="evidence" value="ECO:0007669"/>
    <property type="project" value="UniProtKB-EC"/>
</dbReference>
<dbReference type="STRING" id="135651.G0NN34"/>
<evidence type="ECO:0000256" key="11">
    <source>
        <dbReference type="SAM" id="SignalP"/>
    </source>
</evidence>
<dbReference type="GO" id="GO:0005886">
    <property type="term" value="C:plasma membrane"/>
    <property type="evidence" value="ECO:0007669"/>
    <property type="project" value="UniProtKB-SubCell"/>
</dbReference>
<dbReference type="InterPro" id="IPR017441">
    <property type="entry name" value="Protein_kinase_ATP_BS"/>
</dbReference>
<keyword evidence="14" id="KW-1185">Reference proteome</keyword>
<dbReference type="EMBL" id="GL379912">
    <property type="protein sequence ID" value="EGT34381.1"/>
    <property type="molecule type" value="Genomic_DNA"/>
</dbReference>
<dbReference type="SUPFAM" id="SSF56112">
    <property type="entry name" value="Protein kinase-like (PK-like)"/>
    <property type="match status" value="1"/>
</dbReference>
<keyword evidence="5 9" id="KW-0067">ATP-binding</keyword>
<keyword evidence="11" id="KW-0732">Signal</keyword>
<dbReference type="InterPro" id="IPR020635">
    <property type="entry name" value="Tyr_kinase_cat_dom"/>
</dbReference>
<evidence type="ECO:0000256" key="8">
    <source>
        <dbReference type="ARBA" id="ARBA00051243"/>
    </source>
</evidence>
<keyword evidence="2" id="KW-1003">Cell membrane</keyword>
<dbReference type="Pfam" id="PF07714">
    <property type="entry name" value="PK_Tyr_Ser-Thr"/>
    <property type="match status" value="1"/>
</dbReference>
<proteinExistence type="predicted"/>
<dbReference type="InterPro" id="IPR050122">
    <property type="entry name" value="RTK"/>
</dbReference>
<evidence type="ECO:0000256" key="1">
    <source>
        <dbReference type="ARBA" id="ARBA00004162"/>
    </source>
</evidence>
<comment type="catalytic activity">
    <reaction evidence="8">
        <text>L-tyrosyl-[protein] + ATP = O-phospho-L-tyrosyl-[protein] + ADP + H(+)</text>
        <dbReference type="Rhea" id="RHEA:10596"/>
        <dbReference type="Rhea" id="RHEA-COMP:10136"/>
        <dbReference type="Rhea" id="RHEA-COMP:20101"/>
        <dbReference type="ChEBI" id="CHEBI:15378"/>
        <dbReference type="ChEBI" id="CHEBI:30616"/>
        <dbReference type="ChEBI" id="CHEBI:46858"/>
        <dbReference type="ChEBI" id="CHEBI:61978"/>
        <dbReference type="ChEBI" id="CHEBI:456216"/>
        <dbReference type="EC" id="2.7.10.1"/>
    </reaction>
</comment>
<evidence type="ECO:0000256" key="7">
    <source>
        <dbReference type="ARBA" id="ARBA00023136"/>
    </source>
</evidence>
<protein>
    <recommendedName>
        <fullName evidence="12">Protein kinase domain-containing protein</fullName>
    </recommendedName>
</protein>
<dbReference type="OMA" id="WIILEYA"/>
<evidence type="ECO:0000313" key="14">
    <source>
        <dbReference type="Proteomes" id="UP000008068"/>
    </source>
</evidence>
<evidence type="ECO:0000256" key="9">
    <source>
        <dbReference type="PROSITE-ProRule" id="PRU10141"/>
    </source>
</evidence>
<comment type="subcellular location">
    <subcellularLocation>
        <location evidence="1">Cell membrane</location>
        <topology evidence="1">Single-pass membrane protein</topology>
    </subcellularLocation>
</comment>
<keyword evidence="7 10" id="KW-0472">Membrane</keyword>
<dbReference type="Gene3D" id="3.30.200.20">
    <property type="entry name" value="Phosphorylase Kinase, domain 1"/>
    <property type="match status" value="1"/>
</dbReference>
<accession>G0NN34</accession>
<feature type="transmembrane region" description="Helical" evidence="10">
    <location>
        <begin position="34"/>
        <end position="56"/>
    </location>
</feature>
<feature type="signal peptide" evidence="11">
    <location>
        <begin position="1"/>
        <end position="18"/>
    </location>
</feature>
<dbReference type="FunFam" id="3.30.200.20:FF:000586">
    <property type="entry name" value="Receptor protein-tyrosine kinase"/>
    <property type="match status" value="1"/>
</dbReference>
<dbReference type="Proteomes" id="UP000008068">
    <property type="component" value="Unassembled WGS sequence"/>
</dbReference>
<dbReference type="PANTHER" id="PTHR24416:SF602">
    <property type="entry name" value="PROTEIN VER-1-RELATED"/>
    <property type="match status" value="1"/>
</dbReference>
<dbReference type="InterPro" id="IPR000719">
    <property type="entry name" value="Prot_kinase_dom"/>
</dbReference>
<evidence type="ECO:0000256" key="6">
    <source>
        <dbReference type="ARBA" id="ARBA00022989"/>
    </source>
</evidence>
<dbReference type="eggNOG" id="KOG0200">
    <property type="taxonomic scope" value="Eukaryota"/>
</dbReference>
<keyword evidence="3 10" id="KW-0812">Transmembrane</keyword>
<dbReference type="CDD" id="cd00192">
    <property type="entry name" value="PTKc"/>
    <property type="match status" value="1"/>
</dbReference>
<evidence type="ECO:0000259" key="12">
    <source>
        <dbReference type="PROSITE" id="PS50011"/>
    </source>
</evidence>
<dbReference type="PROSITE" id="PS00107">
    <property type="entry name" value="PROTEIN_KINASE_ATP"/>
    <property type="match status" value="1"/>
</dbReference>
<dbReference type="PRINTS" id="PR00109">
    <property type="entry name" value="TYRKINASE"/>
</dbReference>
<dbReference type="GO" id="GO:0007169">
    <property type="term" value="P:cell surface receptor protein tyrosine kinase signaling pathway"/>
    <property type="evidence" value="ECO:0007669"/>
    <property type="project" value="TreeGrafter"/>
</dbReference>
<dbReference type="InParanoid" id="G0NN34"/>
<dbReference type="InterPro" id="IPR008266">
    <property type="entry name" value="Tyr_kinase_AS"/>
</dbReference>
<dbReference type="AlphaFoldDB" id="G0NN34"/>
<gene>
    <name evidence="13" type="ORF">CAEBREN_12244</name>
</gene>
<dbReference type="SMART" id="SM00219">
    <property type="entry name" value="TyrKc"/>
    <property type="match status" value="1"/>
</dbReference>
<sequence>MMQFLPVILYIILPGLFATDPLSSNSDSSSPNQVKLIIFLFFFGFFVLLSVAIFIIRKYLKGKANARSSAIQYTEVTGEEPCISINVPSQTKAKNLGSPRPDLLSRLLKNQIDYDDYKHKFEIDPANLQVSKKEHLGEGQFGAVELGKLKNGVGSLKVAVKRSKKSHDPDERELFLAELTVMCALEKHPNLLCLVGGVTSSEPNRIVLEYIEGGDLQQYMVDSRKRFKDIKSWIEADSKTRNSEKFSNQQISLTSDLKGLSTFDLISFAYQIASGMKYLASVPCVHRDLALRNILIDSDGTVRIGDFGLSRKYMDKAYYRPEHEGKEIGRPWLWMAPEAYKMNKFTEKTDIFSYGVCLYELFSLGRDPIVNDIWRPFWEKSEYLPFPDYSTARIYEHMKMCWKTDPNARPNFAWCSDIFKGELKNCSDKIFYDVEGRLENVRQQHRKLESWVANDQSFSE</sequence>
<dbReference type="InterPro" id="IPR001245">
    <property type="entry name" value="Ser-Thr/Tyr_kinase_cat_dom"/>
</dbReference>
<feature type="binding site" evidence="9">
    <location>
        <position position="161"/>
    </location>
    <ligand>
        <name>ATP</name>
        <dbReference type="ChEBI" id="CHEBI:30616"/>
    </ligand>
</feature>
<dbReference type="OrthoDB" id="546826at2759"/>
<feature type="domain" description="Protein kinase" evidence="12">
    <location>
        <begin position="130"/>
        <end position="432"/>
    </location>
</feature>
<dbReference type="InterPro" id="IPR011009">
    <property type="entry name" value="Kinase-like_dom_sf"/>
</dbReference>
<evidence type="ECO:0000256" key="10">
    <source>
        <dbReference type="SAM" id="Phobius"/>
    </source>
</evidence>
<dbReference type="HOGENOM" id="CLU_000288_7_40_1"/>
<feature type="chain" id="PRO_5003406049" description="Protein kinase domain-containing protein" evidence="11">
    <location>
        <begin position="19"/>
        <end position="460"/>
    </location>
</feature>
<dbReference type="PANTHER" id="PTHR24416">
    <property type="entry name" value="TYROSINE-PROTEIN KINASE RECEPTOR"/>
    <property type="match status" value="1"/>
</dbReference>
<keyword evidence="4 9" id="KW-0547">Nucleotide-binding</keyword>
<evidence type="ECO:0000256" key="4">
    <source>
        <dbReference type="ARBA" id="ARBA00022741"/>
    </source>
</evidence>
<organism evidence="14">
    <name type="scientific">Caenorhabditis brenneri</name>
    <name type="common">Nematode worm</name>
    <dbReference type="NCBI Taxonomy" id="135651"/>
    <lineage>
        <taxon>Eukaryota</taxon>
        <taxon>Metazoa</taxon>
        <taxon>Ecdysozoa</taxon>
        <taxon>Nematoda</taxon>
        <taxon>Chromadorea</taxon>
        <taxon>Rhabditida</taxon>
        <taxon>Rhabditina</taxon>
        <taxon>Rhabditomorpha</taxon>
        <taxon>Rhabditoidea</taxon>
        <taxon>Rhabditidae</taxon>
        <taxon>Peloderinae</taxon>
        <taxon>Caenorhabditis</taxon>
    </lineage>
</organism>
<dbReference type="PROSITE" id="PS50011">
    <property type="entry name" value="PROTEIN_KINASE_DOM"/>
    <property type="match status" value="1"/>
</dbReference>
<evidence type="ECO:0000256" key="2">
    <source>
        <dbReference type="ARBA" id="ARBA00022475"/>
    </source>
</evidence>
<evidence type="ECO:0000256" key="5">
    <source>
        <dbReference type="ARBA" id="ARBA00022840"/>
    </source>
</evidence>